<comment type="subcellular location">
    <subcellularLocation>
        <location evidence="1">Cytoplasm</location>
    </subcellularLocation>
</comment>
<dbReference type="Gene3D" id="3.40.50.300">
    <property type="entry name" value="P-loop containing nucleotide triphosphate hydrolases"/>
    <property type="match status" value="1"/>
</dbReference>
<dbReference type="InterPro" id="IPR049080">
    <property type="entry name" value="MOV-10-like_beta-barrel"/>
</dbReference>
<feature type="compositionally biased region" description="Low complexity" evidence="3">
    <location>
        <begin position="319"/>
        <end position="338"/>
    </location>
</feature>
<name>A0AA39RLH0_ACESA</name>
<feature type="compositionally biased region" description="Low complexity" evidence="3">
    <location>
        <begin position="230"/>
        <end position="293"/>
    </location>
</feature>
<dbReference type="AlphaFoldDB" id="A0AA39RLH0"/>
<dbReference type="InterPro" id="IPR027417">
    <property type="entry name" value="P-loop_NTPase"/>
</dbReference>
<accession>A0AA39RLH0</accession>
<feature type="compositionally biased region" description="Low complexity" evidence="3">
    <location>
        <begin position="80"/>
        <end position="136"/>
    </location>
</feature>
<feature type="compositionally biased region" description="Polar residues" evidence="3">
    <location>
        <begin position="27"/>
        <end position="72"/>
    </location>
</feature>
<evidence type="ECO:0000256" key="4">
    <source>
        <dbReference type="SAM" id="SignalP"/>
    </source>
</evidence>
<dbReference type="PANTHER" id="PTHR45418:SF5">
    <property type="entry name" value="BRCA2-INTERACTING PROTEIN-LIKE-RELATED"/>
    <property type="match status" value="1"/>
</dbReference>
<evidence type="ECO:0000313" key="6">
    <source>
        <dbReference type="EMBL" id="KAK0574425.1"/>
    </source>
</evidence>
<feature type="chain" id="PRO_5041470618" description="Helicase MOV-10-like beta-barrel domain-containing protein" evidence="4">
    <location>
        <begin position="17"/>
        <end position="872"/>
    </location>
</feature>
<feature type="compositionally biased region" description="Low complexity" evidence="3">
    <location>
        <begin position="161"/>
        <end position="183"/>
    </location>
</feature>
<feature type="compositionally biased region" description="Low complexity" evidence="3">
    <location>
        <begin position="345"/>
        <end position="357"/>
    </location>
</feature>
<evidence type="ECO:0000256" key="2">
    <source>
        <dbReference type="ARBA" id="ARBA00022490"/>
    </source>
</evidence>
<proteinExistence type="predicted"/>
<feature type="region of interest" description="Disordered" evidence="3">
    <location>
        <begin position="229"/>
        <end position="412"/>
    </location>
</feature>
<keyword evidence="4" id="KW-0732">Signal</keyword>
<dbReference type="EMBL" id="JAUESC010000387">
    <property type="protein sequence ID" value="KAK0574425.1"/>
    <property type="molecule type" value="Genomic_DNA"/>
</dbReference>
<feature type="compositionally biased region" description="Pro residues" evidence="3">
    <location>
        <begin position="371"/>
        <end position="381"/>
    </location>
</feature>
<keyword evidence="7" id="KW-1185">Reference proteome</keyword>
<reference evidence="6" key="2">
    <citation type="submission" date="2023-06" db="EMBL/GenBank/DDBJ databases">
        <authorList>
            <person name="Swenson N.G."/>
            <person name="Wegrzyn J.L."/>
            <person name="Mcevoy S.L."/>
        </authorList>
    </citation>
    <scope>NUCLEOTIDE SEQUENCE</scope>
    <source>
        <strain evidence="6">NS2018</strain>
        <tissue evidence="6">Leaf</tissue>
    </source>
</reference>
<feature type="domain" description="Helicase MOV-10-like beta-barrel" evidence="5">
    <location>
        <begin position="514"/>
        <end position="585"/>
    </location>
</feature>
<dbReference type="Proteomes" id="UP001168877">
    <property type="component" value="Unassembled WGS sequence"/>
</dbReference>
<evidence type="ECO:0000259" key="5">
    <source>
        <dbReference type="Pfam" id="PF21634"/>
    </source>
</evidence>
<feature type="compositionally biased region" description="Polar residues" evidence="3">
    <location>
        <begin position="403"/>
        <end position="412"/>
    </location>
</feature>
<dbReference type="GO" id="GO:0005524">
    <property type="term" value="F:ATP binding"/>
    <property type="evidence" value="ECO:0007669"/>
    <property type="project" value="UniProtKB-KW"/>
</dbReference>
<comment type="caution">
    <text evidence="6">The sequence shown here is derived from an EMBL/GenBank/DDBJ whole genome shotgun (WGS) entry which is preliminary data.</text>
</comment>
<evidence type="ECO:0000256" key="1">
    <source>
        <dbReference type="ARBA" id="ARBA00004496"/>
    </source>
</evidence>
<keyword evidence="2" id="KW-0963">Cytoplasm</keyword>
<dbReference type="PANTHER" id="PTHR45418">
    <property type="entry name" value="CANCER/TESTIS ANTIGEN 55"/>
    <property type="match status" value="1"/>
</dbReference>
<organism evidence="6 7">
    <name type="scientific">Acer saccharum</name>
    <name type="common">Sugar maple</name>
    <dbReference type="NCBI Taxonomy" id="4024"/>
    <lineage>
        <taxon>Eukaryota</taxon>
        <taxon>Viridiplantae</taxon>
        <taxon>Streptophyta</taxon>
        <taxon>Embryophyta</taxon>
        <taxon>Tracheophyta</taxon>
        <taxon>Spermatophyta</taxon>
        <taxon>Magnoliopsida</taxon>
        <taxon>eudicotyledons</taxon>
        <taxon>Gunneridae</taxon>
        <taxon>Pentapetalae</taxon>
        <taxon>rosids</taxon>
        <taxon>malvids</taxon>
        <taxon>Sapindales</taxon>
        <taxon>Sapindaceae</taxon>
        <taxon>Hippocastanoideae</taxon>
        <taxon>Acereae</taxon>
        <taxon>Acer</taxon>
    </lineage>
</organism>
<gene>
    <name evidence="6" type="ORF">LWI29_023536</name>
</gene>
<sequence>MSFFLKILGCILCCENERPDDRDDETSYTLLGSGSHNRAIHQSDSTSNYGSSSLVTSTRKASNPPSSPNTKDLSALLHAPYTSKPPSTSSSQSPFLSVTSPKPPAASLISSPSSAPKSTSSSKSSPLLPAVPPSSSNIFPSVSKPATPFSKPPPSSPKPPSSSASFVSTTSSSNKPSQSSKVTLSPTSSGLTDKKNKMKYELCENDPLPIYIIPKDIYLSALQHLHSQGYSNYTPPYTSKPPSTSSSQSPFLSVTSPKPPAASLISSPSSAPKSTTSSYKSSPSLPAVPPSSSNLFPSVSKPSTTFSMPPPPSSPKPPSSSASFESTTSSPKPSQSPKVTFSYKSSPLSPDVPPSSSNLFPSVSKPATPFSKPPPSSPQPPSSSASSFGPTTSSPKPSQSSKVTLSPASSGLTDKKNKMKYAMYVKDPLPIYIIPKDIKDSIEKDTVPGVLKKPLSPSTYTDYFAALLYAEDHYIEQKWSDFQLENVTLELQEAEIYRKFSNKKHFHESDEKKVKLVAAFEIDSVPGRRPYLLSRDFVFAKPTGRKVDPFQGIIYRVQKSTTVLVEFEEDFYSQHHPNRKYDISFSFNRVCLKRAHQAVSAASDPLFQDYLFPGYASRKEIATSASLLSSNYKLDSQQNSAVRHISSFQGPPPYLVEGPLCVISKQLSESDMVFQEAVLLSVSGMVVQEAVLKIYKGSPQSRILICAPINSTCDALMRSLNQEIPESHMFRANAAFRELEEVPDEILPSCLFKGECFSCPSLQKLRAFRVILSTLVSSFRLCNEGITAGHFSHIFLVDASSATEPETMIALSNLANEKTAVIVTGAPNNYPRWVRSDIARKKGLKVSYFERLRESKRYSSLDPAFITQLVKP</sequence>
<feature type="compositionally biased region" description="Low complexity" evidence="3">
    <location>
        <begin position="382"/>
        <end position="402"/>
    </location>
</feature>
<feature type="region of interest" description="Disordered" evidence="3">
    <location>
        <begin position="20"/>
        <end position="198"/>
    </location>
</feature>
<dbReference type="GO" id="GO:0016787">
    <property type="term" value="F:hydrolase activity"/>
    <property type="evidence" value="ECO:0007669"/>
    <property type="project" value="UniProtKB-KW"/>
</dbReference>
<feature type="signal peptide" evidence="4">
    <location>
        <begin position="1"/>
        <end position="16"/>
    </location>
</feature>
<feature type="compositionally biased region" description="Pro residues" evidence="3">
    <location>
        <begin position="308"/>
        <end position="318"/>
    </location>
</feature>
<feature type="compositionally biased region" description="Pro residues" evidence="3">
    <location>
        <begin position="150"/>
        <end position="160"/>
    </location>
</feature>
<evidence type="ECO:0000256" key="3">
    <source>
        <dbReference type="SAM" id="MobiDB-lite"/>
    </source>
</evidence>
<dbReference type="GO" id="GO:0004386">
    <property type="term" value="F:helicase activity"/>
    <property type="evidence" value="ECO:0007669"/>
    <property type="project" value="UniProtKB-KW"/>
</dbReference>
<dbReference type="Pfam" id="PF21634">
    <property type="entry name" value="MOV-10_beta-barrel"/>
    <property type="match status" value="1"/>
</dbReference>
<reference evidence="6" key="1">
    <citation type="journal article" date="2022" name="Plant J.">
        <title>Strategies of tolerance reflected in two North American maple genomes.</title>
        <authorList>
            <person name="McEvoy S.L."/>
            <person name="Sezen U.U."/>
            <person name="Trouern-Trend A."/>
            <person name="McMahon S.M."/>
            <person name="Schaberg P.G."/>
            <person name="Yang J."/>
            <person name="Wegrzyn J.L."/>
            <person name="Swenson N.G."/>
        </authorList>
    </citation>
    <scope>NUCLEOTIDE SEQUENCE</scope>
    <source>
        <strain evidence="6">NS2018</strain>
    </source>
</reference>
<dbReference type="GO" id="GO:0005737">
    <property type="term" value="C:cytoplasm"/>
    <property type="evidence" value="ECO:0007669"/>
    <property type="project" value="UniProtKB-SubCell"/>
</dbReference>
<protein>
    <recommendedName>
        <fullName evidence="5">Helicase MOV-10-like beta-barrel domain-containing protein</fullName>
    </recommendedName>
</protein>
<evidence type="ECO:0000313" key="7">
    <source>
        <dbReference type="Proteomes" id="UP001168877"/>
    </source>
</evidence>